<reference evidence="5" key="1">
    <citation type="submission" date="2017-04" db="EMBL/GenBank/DDBJ databases">
        <authorList>
            <person name="Abreu V.A."/>
            <person name="Popin R.V."/>
            <person name="Rigonato J."/>
            <person name="Andreote A.P."/>
            <person name="Schaker P.C."/>
            <person name="Hoff-Risseti C."/>
            <person name="Alvarenga D.O."/>
            <person name="Varani A.M."/>
            <person name="Fiore M.F."/>
        </authorList>
    </citation>
    <scope>NUCLEOTIDE SEQUENCE [LARGE SCALE GENOMIC DNA]</scope>
    <source>
        <strain evidence="5">CENA303</strain>
    </source>
</reference>
<dbReference type="InterPro" id="IPR050361">
    <property type="entry name" value="MPP/UQCRC_Complex"/>
</dbReference>
<organism evidence="4 5">
    <name type="scientific">Cylindrospermopsis raciborskii CENA303</name>
    <dbReference type="NCBI Taxonomy" id="1170769"/>
    <lineage>
        <taxon>Bacteria</taxon>
        <taxon>Bacillati</taxon>
        <taxon>Cyanobacteriota</taxon>
        <taxon>Cyanophyceae</taxon>
        <taxon>Nostocales</taxon>
        <taxon>Aphanizomenonaceae</taxon>
        <taxon>Cylindrospermopsis</taxon>
    </lineage>
</organism>
<dbReference type="SUPFAM" id="SSF63411">
    <property type="entry name" value="LuxS/MPP-like metallohydrolase"/>
    <property type="match status" value="2"/>
</dbReference>
<dbReference type="InterPro" id="IPR011765">
    <property type="entry name" value="Pept_M16_N"/>
</dbReference>
<dbReference type="InterPro" id="IPR011249">
    <property type="entry name" value="Metalloenz_LuxS/M16"/>
</dbReference>
<dbReference type="Proteomes" id="UP000192997">
    <property type="component" value="Unassembled WGS sequence"/>
</dbReference>
<protein>
    <submittedName>
        <fullName evidence="4">Peptidase M16</fullName>
    </submittedName>
</protein>
<feature type="domain" description="Peptidase M16 N-terminal" evidence="2">
    <location>
        <begin position="27"/>
        <end position="169"/>
    </location>
</feature>
<accession>A0A1X4G5Z7</accession>
<evidence type="ECO:0000259" key="2">
    <source>
        <dbReference type="Pfam" id="PF00675"/>
    </source>
</evidence>
<dbReference type="Gene3D" id="3.30.830.10">
    <property type="entry name" value="Metalloenzyme, LuxS/M16 peptidase-like"/>
    <property type="match status" value="2"/>
</dbReference>
<dbReference type="Pfam" id="PF00675">
    <property type="entry name" value="Peptidase_M16"/>
    <property type="match status" value="1"/>
</dbReference>
<evidence type="ECO:0000259" key="3">
    <source>
        <dbReference type="Pfam" id="PF05193"/>
    </source>
</evidence>
<gene>
    <name evidence="4" type="ORF">B7O87_10255</name>
</gene>
<feature type="domain" description="Peptidase M16 C-terminal" evidence="3">
    <location>
        <begin position="177"/>
        <end position="360"/>
    </location>
</feature>
<dbReference type="GO" id="GO:0046872">
    <property type="term" value="F:metal ion binding"/>
    <property type="evidence" value="ECO:0007669"/>
    <property type="project" value="InterPro"/>
</dbReference>
<dbReference type="PANTHER" id="PTHR11851">
    <property type="entry name" value="METALLOPROTEASE"/>
    <property type="match status" value="1"/>
</dbReference>
<dbReference type="PANTHER" id="PTHR11851:SF49">
    <property type="entry name" value="MITOCHONDRIAL-PROCESSING PEPTIDASE SUBUNIT ALPHA"/>
    <property type="match status" value="1"/>
</dbReference>
<comment type="caution">
    <text evidence="4">The sequence shown here is derived from an EMBL/GenBank/DDBJ whole genome shotgun (WGS) entry which is preliminary data.</text>
</comment>
<dbReference type="InterPro" id="IPR007863">
    <property type="entry name" value="Peptidase_M16_C"/>
</dbReference>
<proteinExistence type="inferred from homology"/>
<dbReference type="RefSeq" id="WP_009341736.1">
    <property type="nucleotide sequence ID" value="NZ_NBYN01000051.1"/>
</dbReference>
<name>A0A1X4G5Z7_9CYAN</name>
<evidence type="ECO:0000313" key="5">
    <source>
        <dbReference type="Proteomes" id="UP000192997"/>
    </source>
</evidence>
<evidence type="ECO:0000256" key="1">
    <source>
        <dbReference type="ARBA" id="ARBA00007261"/>
    </source>
</evidence>
<sequence>MILTLPKSPPLQKPTVHSLSNGLTIIAEQMPIEAVSLNVWINVGSAVESDSINGMAHFLEHIIFKGTENLASGEFERRVEERGAITNAATSQDYTHFYTTTAPKDFQELAPLQIDLVCNPSIPPDSFETERLVVLEEIRRSQDSIGRRISRRLMEMAFDFLPYRRPILGLESIISQLTPQQMGEFHQTWYQPSSITAVAVGNLSVDQLIEIVAEGFEEKMARSSKYPAYAPLEFTDNQEPAFKGITSHEFTDENLQEARLIVLWRVPGLGELKDTYALDVLAGILGQGRSSRLVQDLREERGLVSTISVSNSNYKLQGLFTISAKCNVEDLAAVETGIVEHLEKLQTELVKESEILRVQTRVANRFIFNNETPGERSGLYGYYQCLLGDLEPAFNYPQHIQMQNEYDLMKAAQKYLSPQAYRAVIIKPR</sequence>
<evidence type="ECO:0000313" key="4">
    <source>
        <dbReference type="EMBL" id="OSO90063.1"/>
    </source>
</evidence>
<dbReference type="Pfam" id="PF05193">
    <property type="entry name" value="Peptidase_M16_C"/>
    <property type="match status" value="1"/>
</dbReference>
<dbReference type="EMBL" id="NBYN01000051">
    <property type="protein sequence ID" value="OSO90063.1"/>
    <property type="molecule type" value="Genomic_DNA"/>
</dbReference>
<comment type="similarity">
    <text evidence="1">Belongs to the peptidase M16 family.</text>
</comment>
<dbReference type="AlphaFoldDB" id="A0A1X4G5Z7"/>